<name>K1QRW3_MAGGI</name>
<dbReference type="Pfam" id="PF18139">
    <property type="entry name" value="LSDAT_euk"/>
    <property type="match status" value="1"/>
</dbReference>
<evidence type="ECO:0000256" key="6">
    <source>
        <dbReference type="ARBA" id="ARBA00022673"/>
    </source>
</evidence>
<keyword evidence="13" id="KW-0675">Receptor</keyword>
<evidence type="ECO:0000256" key="11">
    <source>
        <dbReference type="ARBA" id="ARBA00023136"/>
    </source>
</evidence>
<keyword evidence="8" id="KW-0106">Calcium</keyword>
<dbReference type="Pfam" id="PF25508">
    <property type="entry name" value="TRPM2"/>
    <property type="match status" value="1"/>
</dbReference>
<evidence type="ECO:0000256" key="8">
    <source>
        <dbReference type="ARBA" id="ARBA00022837"/>
    </source>
</evidence>
<comment type="similarity">
    <text evidence="2">Belongs to the transient receptor (TC 1.A.4) family. LTrpC subfamily. TRPM2 sub-subfamily.</text>
</comment>
<dbReference type="InterPro" id="IPR005821">
    <property type="entry name" value="Ion_trans_dom"/>
</dbReference>
<dbReference type="PROSITE" id="PS51462">
    <property type="entry name" value="NUDIX"/>
    <property type="match status" value="1"/>
</dbReference>
<keyword evidence="10" id="KW-0406">Ion transport</keyword>
<reference evidence="13" key="1">
    <citation type="journal article" date="2012" name="Nature">
        <title>The oyster genome reveals stress adaptation and complexity of shell formation.</title>
        <authorList>
            <person name="Zhang G."/>
            <person name="Fang X."/>
            <person name="Guo X."/>
            <person name="Li L."/>
            <person name="Luo R."/>
            <person name="Xu F."/>
            <person name="Yang P."/>
            <person name="Zhang L."/>
            <person name="Wang X."/>
            <person name="Qi H."/>
            <person name="Xiong Z."/>
            <person name="Que H."/>
            <person name="Xie Y."/>
            <person name="Holland P.W."/>
            <person name="Paps J."/>
            <person name="Zhu Y."/>
            <person name="Wu F."/>
            <person name="Chen Y."/>
            <person name="Wang J."/>
            <person name="Peng C."/>
            <person name="Meng J."/>
            <person name="Yang L."/>
            <person name="Liu J."/>
            <person name="Wen B."/>
            <person name="Zhang N."/>
            <person name="Huang Z."/>
            <person name="Zhu Q."/>
            <person name="Feng Y."/>
            <person name="Mount A."/>
            <person name="Hedgecock D."/>
            <person name="Xu Z."/>
            <person name="Liu Y."/>
            <person name="Domazet-Loso T."/>
            <person name="Du Y."/>
            <person name="Sun X."/>
            <person name="Zhang S."/>
            <person name="Liu B."/>
            <person name="Cheng P."/>
            <person name="Jiang X."/>
            <person name="Li J."/>
            <person name="Fan D."/>
            <person name="Wang W."/>
            <person name="Fu W."/>
            <person name="Wang T."/>
            <person name="Wang B."/>
            <person name="Zhang J."/>
            <person name="Peng Z."/>
            <person name="Li Y."/>
            <person name="Li N."/>
            <person name="Wang J."/>
            <person name="Chen M."/>
            <person name="He Y."/>
            <person name="Tan F."/>
            <person name="Song X."/>
            <person name="Zheng Q."/>
            <person name="Huang R."/>
            <person name="Yang H."/>
            <person name="Du X."/>
            <person name="Chen L."/>
            <person name="Yang M."/>
            <person name="Gaffney P.M."/>
            <person name="Wang S."/>
            <person name="Luo L."/>
            <person name="She Z."/>
            <person name="Ming Y."/>
            <person name="Huang W."/>
            <person name="Zhang S."/>
            <person name="Huang B."/>
            <person name="Zhang Y."/>
            <person name="Qu T."/>
            <person name="Ni P."/>
            <person name="Miao G."/>
            <person name="Wang J."/>
            <person name="Wang Q."/>
            <person name="Steinberg C.E."/>
            <person name="Wang H."/>
            <person name="Li N."/>
            <person name="Qian L."/>
            <person name="Zhang G."/>
            <person name="Li Y."/>
            <person name="Yang H."/>
            <person name="Liu X."/>
            <person name="Wang J."/>
            <person name="Yin Y."/>
            <person name="Wang J."/>
        </authorList>
    </citation>
    <scope>NUCLEOTIDE SEQUENCE [LARGE SCALE GENOMIC DNA]</scope>
    <source>
        <strain evidence="13">05x7-T-G4-1.051#20</strain>
    </source>
</reference>
<keyword evidence="4" id="KW-1003">Cell membrane</keyword>
<dbReference type="InterPro" id="IPR041491">
    <property type="entry name" value="TRPM_SLOG"/>
</dbReference>
<dbReference type="EMBL" id="JH816755">
    <property type="protein sequence ID" value="EKC31575.1"/>
    <property type="molecule type" value="Genomic_DNA"/>
</dbReference>
<protein>
    <submittedName>
        <fullName evidence="13">Transient receptor potential cation channel subfamily M member 2</fullName>
    </submittedName>
</protein>
<dbReference type="HOGENOM" id="CLU_001390_0_2_1"/>
<dbReference type="PANTHER" id="PTHR13800">
    <property type="entry name" value="TRANSIENT RECEPTOR POTENTIAL CATION CHANNEL, SUBFAMILY M, MEMBER 6"/>
    <property type="match status" value="1"/>
</dbReference>
<dbReference type="Gene3D" id="3.40.50.450">
    <property type="match status" value="1"/>
</dbReference>
<dbReference type="InterPro" id="IPR050927">
    <property type="entry name" value="TRPM"/>
</dbReference>
<dbReference type="GO" id="GO:0099604">
    <property type="term" value="F:ligand-gated calcium channel activity"/>
    <property type="evidence" value="ECO:0007669"/>
    <property type="project" value="TreeGrafter"/>
</dbReference>
<dbReference type="CDD" id="cd03670">
    <property type="entry name" value="NUDIX_ADPRase_Nudt9"/>
    <property type="match status" value="1"/>
</dbReference>
<organism evidence="13">
    <name type="scientific">Magallana gigas</name>
    <name type="common">Pacific oyster</name>
    <name type="synonym">Crassostrea gigas</name>
    <dbReference type="NCBI Taxonomy" id="29159"/>
    <lineage>
        <taxon>Eukaryota</taxon>
        <taxon>Metazoa</taxon>
        <taxon>Spiralia</taxon>
        <taxon>Lophotrochozoa</taxon>
        <taxon>Mollusca</taxon>
        <taxon>Bivalvia</taxon>
        <taxon>Autobranchia</taxon>
        <taxon>Pteriomorphia</taxon>
        <taxon>Ostreida</taxon>
        <taxon>Ostreoidea</taxon>
        <taxon>Ostreidae</taxon>
        <taxon>Magallana</taxon>
    </lineage>
</organism>
<proteinExistence type="inferred from homology"/>
<dbReference type="Pfam" id="PF00520">
    <property type="entry name" value="Ion_trans"/>
    <property type="match status" value="1"/>
</dbReference>
<evidence type="ECO:0000256" key="12">
    <source>
        <dbReference type="ARBA" id="ARBA00023303"/>
    </source>
</evidence>
<dbReference type="SUPFAM" id="SSF55811">
    <property type="entry name" value="Nudix"/>
    <property type="match status" value="1"/>
</dbReference>
<dbReference type="InterPro" id="IPR015797">
    <property type="entry name" value="NUDIX_hydrolase-like_dom_sf"/>
</dbReference>
<evidence type="ECO:0000256" key="5">
    <source>
        <dbReference type="ARBA" id="ARBA00022568"/>
    </source>
</evidence>
<evidence type="ECO:0000256" key="9">
    <source>
        <dbReference type="ARBA" id="ARBA00022989"/>
    </source>
</evidence>
<keyword evidence="11" id="KW-0472">Membrane</keyword>
<evidence type="ECO:0000256" key="2">
    <source>
        <dbReference type="ARBA" id="ARBA00009501"/>
    </source>
</evidence>
<keyword evidence="12" id="KW-0407">Ion channel</keyword>
<evidence type="ECO:0000256" key="1">
    <source>
        <dbReference type="ARBA" id="ARBA00004651"/>
    </source>
</evidence>
<dbReference type="InterPro" id="IPR057366">
    <property type="entry name" value="TRPM-like"/>
</dbReference>
<evidence type="ECO:0000256" key="4">
    <source>
        <dbReference type="ARBA" id="ARBA00022475"/>
    </source>
</evidence>
<dbReference type="InterPro" id="IPR000086">
    <property type="entry name" value="NUDIX_hydrolase_dom"/>
</dbReference>
<keyword evidence="5" id="KW-0109">Calcium transport</keyword>
<evidence type="ECO:0000256" key="10">
    <source>
        <dbReference type="ARBA" id="ARBA00023065"/>
    </source>
</evidence>
<accession>K1QRW3</accession>
<dbReference type="Gene3D" id="3.90.79.10">
    <property type="entry name" value="Nucleoside Triphosphate Pyrophosphohydrolase"/>
    <property type="match status" value="1"/>
</dbReference>
<evidence type="ECO:0000256" key="3">
    <source>
        <dbReference type="ARBA" id="ARBA00022448"/>
    </source>
</evidence>
<keyword evidence="3" id="KW-0813">Transport</keyword>
<keyword evidence="9" id="KW-1133">Transmembrane helix</keyword>
<dbReference type="InParanoid" id="K1QRW3"/>
<dbReference type="GO" id="GO:0005886">
    <property type="term" value="C:plasma membrane"/>
    <property type="evidence" value="ECO:0007669"/>
    <property type="project" value="UniProtKB-SubCell"/>
</dbReference>
<keyword evidence="7" id="KW-0812">Transmembrane</keyword>
<comment type="subcellular location">
    <subcellularLocation>
        <location evidence="1">Cell membrane</location>
        <topology evidence="1">Multi-pass membrane protein</topology>
    </subcellularLocation>
</comment>
<gene>
    <name evidence="13" type="ORF">CGI_10027687</name>
</gene>
<evidence type="ECO:0000256" key="7">
    <source>
        <dbReference type="ARBA" id="ARBA00022692"/>
    </source>
</evidence>
<dbReference type="PANTHER" id="PTHR13800:SF12">
    <property type="entry name" value="TRANSIENT RECEPTOR POTENTIAL CATION CHANNEL SUBFAMILY M MEMBER-LIKE 2"/>
    <property type="match status" value="1"/>
</dbReference>
<sequence>MDKKVTKVSPADPMDTIENMESPSHGKSLISLHYNEEAVDAENVGAAPVETMTYQQRWIRDNIKMRVCTKFVEKPTNVNSDLLPPVRVPGKGLPGIQSEAEPICRCGYPRSTHGQSLSSGTSGMEDWKVDTHTKATRTNAFGTVEFLGFGENERNYVRVDVDTKMKDMMELMMDVWGLEKPNLLISVTGGAKNFTMKQKLKEEFRRGLMKVARSTGAWIITGGTNAGVMKHVGEAVRDYGLVSASTNPIIVIGVATWGCIQNKEDLTDSECRGKWPASYRLGKKQRPKESFLDPNHTHFVLVDNGTQHQFGVEIPFRAWMENSIANMKTNTGKNASVYVPVVLLVLEGGPGTLETAHQAVANNTPIVIVQGSGRAADILAYAYQNSIGEEIGATDQEGKTKKITQTIFDASVEAEIRNQVEENFGKKNLVRHCEMVKETLKNRDLVTVFEFSIGGRGSSKDIDRAILQALLRANKDQIFDQLKLALAWNRIDIAKSEIFTDDRFIQPSMLFEIMQSALILNRVTFVELLMDNGVNLKDFLTKKRLLKLYNHDATAAALVASGMLNSLSRQTDDTELAKKLKENSQEFSNLAIAVLNECYDVEEKKAQNLLIRELEHWGAATCVLLAVESNNKKFISQTACQTLLNNVWMGHLSLDNQLLQLLLCVFIPPLIFPVIKFKGDSDQDGIENLQEKLSYVIFLGLYSYILLVKFNKDVSNEEIILIIWVFSIFAEEVRQMQSSSTKNFNTKLHSYITDPWNIVDVATIFIFVMGIVLRFLRFDSTLEAARCVMALNLVIFFFRILHIFSVHKQLGPKLVMIGRMLKDLLYFIIILMVFVVSYSIAAYSVMYPNSELSIVLVYNVMRLGYWNFNTYQIVQENTDQYWCFQRYRLIYEYYTRPTLAPPLILISHMALFIRWIFGKCSFCLSSQPSDLIKRFSSDKARELVQWENMIADAFMNRLELEEKKNIENRDLQATSGSSGQAPISKAPVNQVVRMPPQMDKRLLALEEQMQQSTVALNWIMKILQEQEKNTRVAPMLEDKRENEKQKKEKDKALVKNTVEERKRLNYKARLPCYPQSLINRFPVPDHKVSWEIPFPEYDPVIYEAPEVKEHPYWADTIDLIFMKPEERIGKIKFNEYDDLNKVNRKSYVGTYQVQDGLPLNPTGRTGLIGRGLLGRYGPNHCGDPIVTRWKRDDIGNVVMKEGKKVLEFVAIFRKDNKLWSIPGGMCEPGQKVSQCLKAEFTEEALGSLVEDSNMEEKIKSDLKIMMEEGEEIYKGICDDPRNTDNSWLETVVFNYHDDTGKVLHPFLLRAGETVEAASWLEVSSSLMLHSSHLYYVQLLYHPLGTTGGANY</sequence>
<evidence type="ECO:0000313" key="13">
    <source>
        <dbReference type="EMBL" id="EKC31575.1"/>
    </source>
</evidence>
<dbReference type="Pfam" id="PF25969">
    <property type="entry name" value="NUDT9_N"/>
    <property type="match status" value="1"/>
</dbReference>
<keyword evidence="6" id="KW-0107">Calcium channel</keyword>